<keyword evidence="1" id="KW-1133">Transmembrane helix</keyword>
<sequence length="304" mass="34221">MSSNLRFVFTVINHYSGVVGMACFLYVLLDRFKLIKVVTPYSVWWDIFLLVLSTTAVLILFGANTTSIICGYLKSSNTQPPLCKSFASSKISTYIAAGCQAYIQMIDFFLGTILLIKVLNIEKIQNSIRDQRKKLNLNLKKKIIVSSIGWLITMILAFSCYIISGFCYGCVTTIELGTVCKQCFATPDYDTFRKIIYIISSSAYLFYVIELGFFSLTVTLISELVKLGRGTLTEAEPGLIKSYFRQIIKKVLERKHGAIADSSKANTSVHQPTILLQVTDFKSTENDEFKDFLESKDDFLSSEI</sequence>
<feature type="transmembrane region" description="Helical" evidence="1">
    <location>
        <begin position="101"/>
        <end position="122"/>
    </location>
</feature>
<keyword evidence="1" id="KW-0472">Membrane</keyword>
<evidence type="ECO:0000313" key="2">
    <source>
        <dbReference type="EMBL" id="KAJ3225331.1"/>
    </source>
</evidence>
<accession>A0AAD5U5S0</accession>
<feature type="transmembrane region" description="Helical" evidence="1">
    <location>
        <begin position="143"/>
        <end position="164"/>
    </location>
</feature>
<dbReference type="EMBL" id="JADGJW010000064">
    <property type="protein sequence ID" value="KAJ3225331.1"/>
    <property type="molecule type" value="Genomic_DNA"/>
</dbReference>
<feature type="transmembrane region" description="Helical" evidence="1">
    <location>
        <begin position="195"/>
        <end position="221"/>
    </location>
</feature>
<feature type="transmembrane region" description="Helical" evidence="1">
    <location>
        <begin position="41"/>
        <end position="63"/>
    </location>
</feature>
<protein>
    <submittedName>
        <fullName evidence="2">Uncharacterized protein</fullName>
    </submittedName>
</protein>
<evidence type="ECO:0000256" key="1">
    <source>
        <dbReference type="SAM" id="Phobius"/>
    </source>
</evidence>
<reference evidence="2" key="1">
    <citation type="submission" date="2020-05" db="EMBL/GenBank/DDBJ databases">
        <title>Phylogenomic resolution of chytrid fungi.</title>
        <authorList>
            <person name="Stajich J.E."/>
            <person name="Amses K."/>
            <person name="Simmons R."/>
            <person name="Seto K."/>
            <person name="Myers J."/>
            <person name="Bonds A."/>
            <person name="Quandt C.A."/>
            <person name="Barry K."/>
            <person name="Liu P."/>
            <person name="Grigoriev I."/>
            <person name="Longcore J.E."/>
            <person name="James T.Y."/>
        </authorList>
    </citation>
    <scope>NUCLEOTIDE SEQUENCE</scope>
    <source>
        <strain evidence="2">JEL0476</strain>
    </source>
</reference>
<name>A0AAD5U5S0_9FUNG</name>
<gene>
    <name evidence="2" type="ORF">HK099_006976</name>
</gene>
<evidence type="ECO:0000313" key="3">
    <source>
        <dbReference type="Proteomes" id="UP001211065"/>
    </source>
</evidence>
<comment type="caution">
    <text evidence="2">The sequence shown here is derived from an EMBL/GenBank/DDBJ whole genome shotgun (WGS) entry which is preliminary data.</text>
</comment>
<proteinExistence type="predicted"/>
<dbReference type="PROSITE" id="PS51257">
    <property type="entry name" value="PROKAR_LIPOPROTEIN"/>
    <property type="match status" value="1"/>
</dbReference>
<keyword evidence="1" id="KW-0812">Transmembrane</keyword>
<dbReference type="AlphaFoldDB" id="A0AAD5U5S0"/>
<organism evidence="2 3">
    <name type="scientific">Clydaea vesicula</name>
    <dbReference type="NCBI Taxonomy" id="447962"/>
    <lineage>
        <taxon>Eukaryota</taxon>
        <taxon>Fungi</taxon>
        <taxon>Fungi incertae sedis</taxon>
        <taxon>Chytridiomycota</taxon>
        <taxon>Chytridiomycota incertae sedis</taxon>
        <taxon>Chytridiomycetes</taxon>
        <taxon>Lobulomycetales</taxon>
        <taxon>Lobulomycetaceae</taxon>
        <taxon>Clydaea</taxon>
    </lineage>
</organism>
<keyword evidence="3" id="KW-1185">Reference proteome</keyword>
<dbReference type="Proteomes" id="UP001211065">
    <property type="component" value="Unassembled WGS sequence"/>
</dbReference>
<feature type="transmembrane region" description="Helical" evidence="1">
    <location>
        <begin position="12"/>
        <end position="29"/>
    </location>
</feature>